<evidence type="ECO:0000313" key="6">
    <source>
        <dbReference type="EMBL" id="MBE1533670.1"/>
    </source>
</evidence>
<accession>A0ABR9JU86</accession>
<dbReference type="Pfam" id="PF03067">
    <property type="entry name" value="LPMO_10"/>
    <property type="match status" value="1"/>
</dbReference>
<name>A0ABR9JU86_9ACTN</name>
<keyword evidence="1 4" id="KW-0732">Signal</keyword>
<feature type="chain" id="PRO_5045282740" evidence="4">
    <location>
        <begin position="28"/>
        <end position="266"/>
    </location>
</feature>
<dbReference type="Proteomes" id="UP000627838">
    <property type="component" value="Unassembled WGS sequence"/>
</dbReference>
<evidence type="ECO:0000259" key="5">
    <source>
        <dbReference type="SMART" id="SM00495"/>
    </source>
</evidence>
<dbReference type="InterPro" id="IPR051024">
    <property type="entry name" value="GlcNAc_Chitin_IntDeg"/>
</dbReference>
<dbReference type="Gene3D" id="2.10.10.20">
    <property type="entry name" value="Carbohydrate-binding module superfamily 5/12"/>
    <property type="match status" value="1"/>
</dbReference>
<dbReference type="SUPFAM" id="SSF81296">
    <property type="entry name" value="E set domains"/>
    <property type="match status" value="1"/>
</dbReference>
<evidence type="ECO:0000256" key="1">
    <source>
        <dbReference type="ARBA" id="ARBA00022729"/>
    </source>
</evidence>
<dbReference type="PANTHER" id="PTHR34823:SF1">
    <property type="entry name" value="CHITIN-BINDING TYPE-4 DOMAIN-CONTAINING PROTEIN"/>
    <property type="match status" value="1"/>
</dbReference>
<dbReference type="InterPro" id="IPR036573">
    <property type="entry name" value="CBM_sf_5/12"/>
</dbReference>
<dbReference type="SMART" id="SM00495">
    <property type="entry name" value="ChtBD3"/>
    <property type="match status" value="1"/>
</dbReference>
<organism evidence="6 7">
    <name type="scientific">Actinomadura algeriensis</name>
    <dbReference type="NCBI Taxonomy" id="1679523"/>
    <lineage>
        <taxon>Bacteria</taxon>
        <taxon>Bacillati</taxon>
        <taxon>Actinomycetota</taxon>
        <taxon>Actinomycetes</taxon>
        <taxon>Streptosporangiales</taxon>
        <taxon>Thermomonosporaceae</taxon>
        <taxon>Actinomadura</taxon>
    </lineage>
</organism>
<dbReference type="PANTHER" id="PTHR34823">
    <property type="entry name" value="GLCNAC-BINDING PROTEIN A"/>
    <property type="match status" value="1"/>
</dbReference>
<keyword evidence="2" id="KW-0378">Hydrolase</keyword>
<dbReference type="InterPro" id="IPR014756">
    <property type="entry name" value="Ig_E-set"/>
</dbReference>
<dbReference type="EMBL" id="JADBDZ010000001">
    <property type="protein sequence ID" value="MBE1533670.1"/>
    <property type="molecule type" value="Genomic_DNA"/>
</dbReference>
<dbReference type="RefSeq" id="WP_192760175.1">
    <property type="nucleotide sequence ID" value="NZ_JADBDZ010000001.1"/>
</dbReference>
<dbReference type="CDD" id="cd12214">
    <property type="entry name" value="ChiA1_BD"/>
    <property type="match status" value="1"/>
</dbReference>
<keyword evidence="7" id="KW-1185">Reference proteome</keyword>
<dbReference type="InterPro" id="IPR004302">
    <property type="entry name" value="Cellulose/chitin-bd_N"/>
</dbReference>
<dbReference type="InterPro" id="IPR003610">
    <property type="entry name" value="CBM5/12"/>
</dbReference>
<feature type="compositionally biased region" description="Low complexity" evidence="3">
    <location>
        <begin position="188"/>
        <end position="198"/>
    </location>
</feature>
<evidence type="ECO:0000256" key="2">
    <source>
        <dbReference type="ARBA" id="ARBA00022801"/>
    </source>
</evidence>
<feature type="signal peptide" evidence="4">
    <location>
        <begin position="1"/>
        <end position="27"/>
    </location>
</feature>
<dbReference type="CDD" id="cd21177">
    <property type="entry name" value="LPMO_AA10"/>
    <property type="match status" value="1"/>
</dbReference>
<dbReference type="SUPFAM" id="SSF51055">
    <property type="entry name" value="Carbohydrate binding domain"/>
    <property type="match status" value="1"/>
</dbReference>
<evidence type="ECO:0000256" key="3">
    <source>
        <dbReference type="SAM" id="MobiDB-lite"/>
    </source>
</evidence>
<dbReference type="Gene3D" id="2.70.50.50">
    <property type="entry name" value="chitin-binding protein cbp21"/>
    <property type="match status" value="1"/>
</dbReference>
<evidence type="ECO:0000256" key="4">
    <source>
        <dbReference type="SAM" id="SignalP"/>
    </source>
</evidence>
<evidence type="ECO:0000313" key="7">
    <source>
        <dbReference type="Proteomes" id="UP000627838"/>
    </source>
</evidence>
<feature type="region of interest" description="Disordered" evidence="3">
    <location>
        <begin position="171"/>
        <end position="221"/>
    </location>
</feature>
<comment type="caution">
    <text evidence="6">The sequence shown here is derived from an EMBL/GenBank/DDBJ whole genome shotgun (WGS) entry which is preliminary data.</text>
</comment>
<feature type="domain" description="Chitin-binding type-3" evidence="5">
    <location>
        <begin position="219"/>
        <end position="266"/>
    </location>
</feature>
<reference evidence="6 7" key="1">
    <citation type="submission" date="2020-10" db="EMBL/GenBank/DDBJ databases">
        <title>Sequencing the genomes of 1000 actinobacteria strains.</title>
        <authorList>
            <person name="Klenk H.-P."/>
        </authorList>
    </citation>
    <scope>NUCLEOTIDE SEQUENCE [LARGE SCALE GENOMIC DNA]</scope>
    <source>
        <strain evidence="6 7">DSM 46744</strain>
    </source>
</reference>
<gene>
    <name evidence="6" type="ORF">H4W34_003503</name>
</gene>
<proteinExistence type="predicted"/>
<dbReference type="Pfam" id="PF02839">
    <property type="entry name" value="CBM_5_12"/>
    <property type="match status" value="1"/>
</dbReference>
<sequence>MRRFVAYPLAGLAAVGSTLFVASPASAHGYVSSPPSRQALCAKGTVSGCGPIQWEPQSVEGPKGLRSCHGGNAQFAALSDESRGWPATNVGTTATFNWVVTARHRTANWEYFVGGTRVASVAGNNELPGAVVSHKVDLSRFSGRQTVLAVWNIGDTANAFYNCVDVNVGGGSGGTTPPTTDPEPQPSAQPSTPTTRPSTSPPTSSPTSPSARPEPPASGTAWKAWQKYKVGDVVTYKGKKYRCRQAHQSIRTWEPSEFTLALWLPL</sequence>
<protein>
    <submittedName>
        <fullName evidence="6">Chitin-binding protein</fullName>
    </submittedName>
</protein>